<dbReference type="InterPro" id="IPR043148">
    <property type="entry name" value="TagF_C"/>
</dbReference>
<dbReference type="PANTHER" id="PTHR37316:SF3">
    <property type="entry name" value="TEICHOIC ACID GLYCEROL-PHOSPHATE TRANSFERASE"/>
    <property type="match status" value="1"/>
</dbReference>
<evidence type="ECO:0000256" key="2">
    <source>
        <dbReference type="ARBA" id="ARBA00010488"/>
    </source>
</evidence>
<dbReference type="Pfam" id="PF04464">
    <property type="entry name" value="Glyphos_transf"/>
    <property type="match status" value="1"/>
</dbReference>
<reference evidence="8 9" key="1">
    <citation type="submission" date="2023-04" db="EMBL/GenBank/DDBJ databases">
        <title>Klugiella caeni sp. nov. isolated from the sludge of biochemical tank.</title>
        <authorList>
            <person name="Geng K."/>
        </authorList>
    </citation>
    <scope>NUCLEOTIDE SEQUENCE [LARGE SCALE GENOMIC DNA]</scope>
    <source>
        <strain evidence="8 9">YN-L-19</strain>
    </source>
</reference>
<dbReference type="AlphaFoldDB" id="A0AAW6T5A7"/>
<accession>A0AAW6T5A7</accession>
<comment type="subcellular location">
    <subcellularLocation>
        <location evidence="1">Cell membrane</location>
        <topology evidence="1">Peripheral membrane protein</topology>
    </subcellularLocation>
</comment>
<evidence type="ECO:0000256" key="4">
    <source>
        <dbReference type="ARBA" id="ARBA00022679"/>
    </source>
</evidence>
<dbReference type="GO" id="GO:0019350">
    <property type="term" value="P:teichoic acid biosynthetic process"/>
    <property type="evidence" value="ECO:0007669"/>
    <property type="project" value="UniProtKB-KW"/>
</dbReference>
<dbReference type="SUPFAM" id="SSF53756">
    <property type="entry name" value="UDP-Glycosyltransferase/glycogen phosphorylase"/>
    <property type="match status" value="1"/>
</dbReference>
<evidence type="ECO:0000313" key="9">
    <source>
        <dbReference type="Proteomes" id="UP001321506"/>
    </source>
</evidence>
<evidence type="ECO:0000313" key="8">
    <source>
        <dbReference type="EMBL" id="MDI2097558.1"/>
    </source>
</evidence>
<dbReference type="InterPro" id="IPR043149">
    <property type="entry name" value="TagF_N"/>
</dbReference>
<keyword evidence="3" id="KW-1003">Cell membrane</keyword>
<keyword evidence="5" id="KW-0777">Teichoic acid biosynthesis</keyword>
<proteinExistence type="inferred from homology"/>
<dbReference type="InterPro" id="IPR051612">
    <property type="entry name" value="Teichoic_Acid_Biosynth"/>
</dbReference>
<protein>
    <submittedName>
        <fullName evidence="8">CDP-glycerol glycerophosphotransferase family protein</fullName>
    </submittedName>
</protein>
<evidence type="ECO:0000256" key="5">
    <source>
        <dbReference type="ARBA" id="ARBA00022944"/>
    </source>
</evidence>
<feature type="region of interest" description="Disordered" evidence="7">
    <location>
        <begin position="1"/>
        <end position="45"/>
    </location>
</feature>
<dbReference type="InterPro" id="IPR007554">
    <property type="entry name" value="Glycerophosphate_synth"/>
</dbReference>
<dbReference type="GO" id="GO:0047355">
    <property type="term" value="F:CDP-glycerol glycerophosphotransferase activity"/>
    <property type="evidence" value="ECO:0007669"/>
    <property type="project" value="InterPro"/>
</dbReference>
<dbReference type="Proteomes" id="UP001321506">
    <property type="component" value="Unassembled WGS sequence"/>
</dbReference>
<sequence>MSTSDERGGASQERDNASDAPHVDRVDPTDLETNGEPTSGEPTGGMDAVIIDTVMLHGGEVPELVLGGTGSTPVDLELVGSRWRAPASVERDPQRDGWRATVALRNGRWSLGVEERHPLPPPAGRYTMRAASPLEFSASASLPAALLVEQVARLSFEPGGGMGDHQAPALLIAPPLADDERGPEQQRRLEQQYRRARPAPENAVFFESFYGSSASCNPRAIDRALSELAPGVTRYWSVADASVRVPEGAIRLIEGSREWWRVRASARLLVVNDWLRGRYRRRAHQAVLQTWHGTPLKRLALGRPGFRPRAAIATLRERSRWSIMLSQNPHSTRVFRRSYAFFGPVWELGYPRDDVLSRGEASTVRRRLGIRDDALVLLYAPTWRDDRPDEVDHLGSAEFVRRMPHVDDREVVVLLRGHSRTLGPGTDVEAPGVIDVTRFPDIAELYLAADALITDYSSAMFDFTVTGKPVLFFAPDLEHYRDRLRGFTFDLLEDPPGPVLADVESLARAVSSLDEVRQQFSEAYERWRQRFNPNDDGRAAERVVRRLLDTGRIG</sequence>
<evidence type="ECO:0000256" key="1">
    <source>
        <dbReference type="ARBA" id="ARBA00004202"/>
    </source>
</evidence>
<evidence type="ECO:0000256" key="7">
    <source>
        <dbReference type="SAM" id="MobiDB-lite"/>
    </source>
</evidence>
<dbReference type="Gene3D" id="3.40.50.11820">
    <property type="match status" value="1"/>
</dbReference>
<gene>
    <name evidence="8" type="ORF">QF206_01065</name>
</gene>
<keyword evidence="4" id="KW-0808">Transferase</keyword>
<dbReference type="GO" id="GO:0005886">
    <property type="term" value="C:plasma membrane"/>
    <property type="evidence" value="ECO:0007669"/>
    <property type="project" value="UniProtKB-SubCell"/>
</dbReference>
<name>A0AAW6T5A7_9MICO</name>
<evidence type="ECO:0000256" key="3">
    <source>
        <dbReference type="ARBA" id="ARBA00022475"/>
    </source>
</evidence>
<organism evidence="8 9">
    <name type="scientific">Ruicaihuangia caeni</name>
    <dbReference type="NCBI Taxonomy" id="3042517"/>
    <lineage>
        <taxon>Bacteria</taxon>
        <taxon>Bacillati</taxon>
        <taxon>Actinomycetota</taxon>
        <taxon>Actinomycetes</taxon>
        <taxon>Micrococcales</taxon>
        <taxon>Microbacteriaceae</taxon>
        <taxon>Ruicaihuangia</taxon>
    </lineage>
</organism>
<dbReference type="RefSeq" id="WP_281487348.1">
    <property type="nucleotide sequence ID" value="NZ_JASATX010000001.1"/>
</dbReference>
<dbReference type="PANTHER" id="PTHR37316">
    <property type="entry name" value="TEICHOIC ACID GLYCEROL-PHOSPHATE PRIMASE"/>
    <property type="match status" value="1"/>
</dbReference>
<comment type="similarity">
    <text evidence="2">Belongs to the CDP-glycerol glycerophosphotransferase family.</text>
</comment>
<keyword evidence="6" id="KW-0472">Membrane</keyword>
<comment type="caution">
    <text evidence="8">The sequence shown here is derived from an EMBL/GenBank/DDBJ whole genome shotgun (WGS) entry which is preliminary data.</text>
</comment>
<keyword evidence="9" id="KW-1185">Reference proteome</keyword>
<evidence type="ECO:0000256" key="6">
    <source>
        <dbReference type="ARBA" id="ARBA00023136"/>
    </source>
</evidence>
<feature type="compositionally biased region" description="Basic and acidic residues" evidence="7">
    <location>
        <begin position="1"/>
        <end position="28"/>
    </location>
</feature>
<feature type="compositionally biased region" description="Polar residues" evidence="7">
    <location>
        <begin position="31"/>
        <end position="41"/>
    </location>
</feature>
<dbReference type="Gene3D" id="3.40.50.12580">
    <property type="match status" value="1"/>
</dbReference>
<dbReference type="EMBL" id="JASATX010000001">
    <property type="protein sequence ID" value="MDI2097558.1"/>
    <property type="molecule type" value="Genomic_DNA"/>
</dbReference>